<accession>S9UA49</accession>
<dbReference type="Proteomes" id="UP000015354">
    <property type="component" value="Unassembled WGS sequence"/>
</dbReference>
<sequence length="129" mass="13042">MPAELTTPGASSLQVLKQLLHVHQSTEVRLQRDQAVPGRGAQGGSRSGAAAAALQLPTMDTALLLRVVPRLGLEGLLLFDADVVGAEGSAATARAVPDEVLLAATTCLCGALTLTGGVHSVAALLDRVG</sequence>
<organism evidence="1 2">
    <name type="scientific">Strigomonas culicis</name>
    <dbReference type="NCBI Taxonomy" id="28005"/>
    <lineage>
        <taxon>Eukaryota</taxon>
        <taxon>Discoba</taxon>
        <taxon>Euglenozoa</taxon>
        <taxon>Kinetoplastea</taxon>
        <taxon>Metakinetoplastina</taxon>
        <taxon>Trypanosomatida</taxon>
        <taxon>Trypanosomatidae</taxon>
        <taxon>Strigomonadinae</taxon>
        <taxon>Strigomonas</taxon>
    </lineage>
</organism>
<evidence type="ECO:0000313" key="1">
    <source>
        <dbReference type="EMBL" id="EPY27617.1"/>
    </source>
</evidence>
<gene>
    <name evidence="1" type="ORF">STCU_05661</name>
</gene>
<dbReference type="EMBL" id="ATMH01005661">
    <property type="protein sequence ID" value="EPY27617.1"/>
    <property type="molecule type" value="Genomic_DNA"/>
</dbReference>
<dbReference type="AlphaFoldDB" id="S9UA49"/>
<keyword evidence="2" id="KW-1185">Reference proteome</keyword>
<reference evidence="1 2" key="1">
    <citation type="journal article" date="2013" name="PLoS ONE">
        <title>Predicting the Proteins of Angomonas deanei, Strigomonas culicis and Their Respective Endosymbionts Reveals New Aspects of the Trypanosomatidae Family.</title>
        <authorList>
            <person name="Motta M.C."/>
            <person name="Martins A.C."/>
            <person name="de Souza S.S."/>
            <person name="Catta-Preta C.M."/>
            <person name="Silva R."/>
            <person name="Klein C.C."/>
            <person name="de Almeida L.G."/>
            <person name="de Lima Cunha O."/>
            <person name="Ciapina L.P."/>
            <person name="Brocchi M."/>
            <person name="Colabardini A.C."/>
            <person name="de Araujo Lima B."/>
            <person name="Machado C.R."/>
            <person name="de Almeida Soares C.M."/>
            <person name="Probst C.M."/>
            <person name="de Menezes C.B."/>
            <person name="Thompson C.E."/>
            <person name="Bartholomeu D.C."/>
            <person name="Gradia D.F."/>
            <person name="Pavoni D.P."/>
            <person name="Grisard E.C."/>
            <person name="Fantinatti-Garboggini F."/>
            <person name="Marchini F.K."/>
            <person name="Rodrigues-Luiz G.F."/>
            <person name="Wagner G."/>
            <person name="Goldman G.H."/>
            <person name="Fietto J.L."/>
            <person name="Elias M.C."/>
            <person name="Goldman M.H."/>
            <person name="Sagot M.F."/>
            <person name="Pereira M."/>
            <person name="Stoco P.H."/>
            <person name="de Mendonca-Neto R.P."/>
            <person name="Teixeira S.M."/>
            <person name="Maciel T.E."/>
            <person name="de Oliveira Mendes T.A."/>
            <person name="Urmenyi T.P."/>
            <person name="de Souza W."/>
            <person name="Schenkman S."/>
            <person name="de Vasconcelos A.T."/>
        </authorList>
    </citation>
    <scope>NUCLEOTIDE SEQUENCE [LARGE SCALE GENOMIC DNA]</scope>
</reference>
<comment type="caution">
    <text evidence="1">The sequence shown here is derived from an EMBL/GenBank/DDBJ whole genome shotgun (WGS) entry which is preliminary data.</text>
</comment>
<evidence type="ECO:0000313" key="2">
    <source>
        <dbReference type="Proteomes" id="UP000015354"/>
    </source>
</evidence>
<name>S9UA49_9TRYP</name>
<proteinExistence type="predicted"/>
<protein>
    <submittedName>
        <fullName evidence="1">Uncharacterized protein</fullName>
    </submittedName>
</protein>